<reference evidence="2 3" key="1">
    <citation type="submission" date="2023-04" db="EMBL/GenBank/DDBJ databases">
        <title>Genome of Basidiobolus ranarum AG-B5.</title>
        <authorList>
            <person name="Stajich J.E."/>
            <person name="Carter-House D."/>
            <person name="Gryganskyi A."/>
        </authorList>
    </citation>
    <scope>NUCLEOTIDE SEQUENCE [LARGE SCALE GENOMIC DNA]</scope>
    <source>
        <strain evidence="2 3">AG-B5</strain>
    </source>
</reference>
<keyword evidence="3" id="KW-1185">Reference proteome</keyword>
<protein>
    <submittedName>
        <fullName evidence="2">Uncharacterized protein</fullName>
    </submittedName>
</protein>
<accession>A0ABR2WL09</accession>
<dbReference type="PANTHER" id="PTHR28230">
    <property type="entry name" value="CHROMOSOME 1, WHOLE GENOME SHOTGUN SEQUENCE"/>
    <property type="match status" value="1"/>
</dbReference>
<gene>
    <name evidence="2" type="ORF">K7432_012253</name>
</gene>
<evidence type="ECO:0000313" key="3">
    <source>
        <dbReference type="Proteomes" id="UP001479436"/>
    </source>
</evidence>
<organism evidence="2 3">
    <name type="scientific">Basidiobolus ranarum</name>
    <dbReference type="NCBI Taxonomy" id="34480"/>
    <lineage>
        <taxon>Eukaryota</taxon>
        <taxon>Fungi</taxon>
        <taxon>Fungi incertae sedis</taxon>
        <taxon>Zoopagomycota</taxon>
        <taxon>Entomophthoromycotina</taxon>
        <taxon>Basidiobolomycetes</taxon>
        <taxon>Basidiobolales</taxon>
        <taxon>Basidiobolaceae</taxon>
        <taxon>Basidiobolus</taxon>
    </lineage>
</organism>
<name>A0ABR2WL09_9FUNG</name>
<evidence type="ECO:0000256" key="1">
    <source>
        <dbReference type="SAM" id="MobiDB-lite"/>
    </source>
</evidence>
<dbReference type="EMBL" id="JASJQH010001044">
    <property type="protein sequence ID" value="KAK9762223.1"/>
    <property type="molecule type" value="Genomic_DNA"/>
</dbReference>
<dbReference type="PANTHER" id="PTHR28230:SF1">
    <property type="entry name" value="MITOCHONDRIAL IMPORT PROTEIN 2"/>
    <property type="match status" value="1"/>
</dbReference>
<proteinExistence type="predicted"/>
<dbReference type="Proteomes" id="UP001479436">
    <property type="component" value="Unassembled WGS sequence"/>
</dbReference>
<dbReference type="InterPro" id="IPR037652">
    <property type="entry name" value="Mim2"/>
</dbReference>
<evidence type="ECO:0000313" key="2">
    <source>
        <dbReference type="EMBL" id="KAK9762223.1"/>
    </source>
</evidence>
<feature type="compositionally biased region" description="Acidic residues" evidence="1">
    <location>
        <begin position="24"/>
        <end position="48"/>
    </location>
</feature>
<sequence>MSLPVTSDGYLDESALGDLSSQQEEIDSEQELHDLEEEETEESEDDYDLEAEWEENMNQLKVLFTAFVFPIVARMAGRRFSFWIWRKAFE</sequence>
<dbReference type="Pfam" id="PF19117">
    <property type="entry name" value="Mim2"/>
    <property type="match status" value="1"/>
</dbReference>
<feature type="region of interest" description="Disordered" evidence="1">
    <location>
        <begin position="1"/>
        <end position="48"/>
    </location>
</feature>
<comment type="caution">
    <text evidence="2">The sequence shown here is derived from an EMBL/GenBank/DDBJ whole genome shotgun (WGS) entry which is preliminary data.</text>
</comment>